<dbReference type="GO" id="GO:0005524">
    <property type="term" value="F:ATP binding"/>
    <property type="evidence" value="ECO:0007669"/>
    <property type="project" value="UniProtKB-KW"/>
</dbReference>
<sequence>MVQALAGRQLLIEEVESLLEHVLSRNTGDTQVTSQSERTSNHKAGLHTISGEELRAYIQYAELRGDVALMNGLEATERRQLPLWWRKQQEYRCRRCGSGMEQLHLTQCATCQDVCAYCEACLTMGRVRNCSLLVYGLRGSGHEQTKAASANPMDRREIIHHPLEVYIQPWGLSPAQAEAARSGLTWLETQTVSSVKGRNTKGTSVNESRRSGEPSQFLIWAVTGAGKTEMIFPFIGYTLARGGKVLIATPRRDVVLELRPRVMRAFKGHAVVTLYGGSEERWDSGPIVIATTHQLLRYREAFDLVIIDELDAFPYHGDPMLEFAAHRACKPCGSTLLLSATPPAKLRRDTVRGKLPHVKVPARYHGYALPVPRQLAVPSLPQMRKADAVPSALLTALRASLARGAQLFVFVPNIATVEPLVHLLRRTLLAAQPSAGGGTPPAPAPASLVIDGTSSKDAGRTDKVQQFRDGHIRILVTTTILERGVTVPKTDVFILDANSRLFDEASLVQMSGRAGRSKDDPAGRVYFAASERTKAQSGAIAQIKSMNRLAKRKGFLHGRPLEEN</sequence>
<dbReference type="SMART" id="SM00487">
    <property type="entry name" value="DEXDc"/>
    <property type="match status" value="1"/>
</dbReference>
<dbReference type="Gene3D" id="3.40.50.300">
    <property type="entry name" value="P-loop containing nucleotide triphosphate hydrolases"/>
    <property type="match status" value="2"/>
</dbReference>
<dbReference type="AlphaFoldDB" id="A0A4R4EFA7"/>
<keyword evidence="7" id="KW-0347">Helicase</keyword>
<dbReference type="InterPro" id="IPR001650">
    <property type="entry name" value="Helicase_C-like"/>
</dbReference>
<keyword evidence="2" id="KW-0067">ATP-binding</keyword>
<gene>
    <name evidence="7" type="ORF">E0485_12705</name>
</gene>
<dbReference type="EMBL" id="SKFG01000011">
    <property type="protein sequence ID" value="TCZ76881.1"/>
    <property type="molecule type" value="Genomic_DNA"/>
</dbReference>
<keyword evidence="3" id="KW-0238">DNA-binding</keyword>
<dbReference type="GO" id="GO:0006270">
    <property type="term" value="P:DNA replication initiation"/>
    <property type="evidence" value="ECO:0007669"/>
    <property type="project" value="TreeGrafter"/>
</dbReference>
<dbReference type="SMART" id="SM00490">
    <property type="entry name" value="HELICc"/>
    <property type="match status" value="1"/>
</dbReference>
<name>A0A4R4EFA7_9BACL</name>
<dbReference type="Pfam" id="PF00270">
    <property type="entry name" value="DEAD"/>
    <property type="match status" value="1"/>
</dbReference>
<feature type="domain" description="Helicase C-terminal" evidence="6">
    <location>
        <begin position="393"/>
        <end position="564"/>
    </location>
</feature>
<evidence type="ECO:0000259" key="5">
    <source>
        <dbReference type="PROSITE" id="PS51192"/>
    </source>
</evidence>
<feature type="domain" description="Helicase ATP-binding" evidence="5">
    <location>
        <begin position="208"/>
        <end position="360"/>
    </location>
</feature>
<dbReference type="PROSITE" id="PS51192">
    <property type="entry name" value="HELICASE_ATP_BIND_1"/>
    <property type="match status" value="1"/>
</dbReference>
<keyword evidence="8" id="KW-1185">Reference proteome</keyword>
<dbReference type="PROSITE" id="PS51194">
    <property type="entry name" value="HELICASE_CTER"/>
    <property type="match status" value="1"/>
</dbReference>
<protein>
    <submittedName>
        <fullName evidence="7">DEAD/DEAH box helicase</fullName>
    </submittedName>
</protein>
<evidence type="ECO:0000259" key="6">
    <source>
        <dbReference type="PROSITE" id="PS51194"/>
    </source>
</evidence>
<evidence type="ECO:0000256" key="3">
    <source>
        <dbReference type="ARBA" id="ARBA00023125"/>
    </source>
</evidence>
<dbReference type="InterPro" id="IPR014001">
    <property type="entry name" value="Helicase_ATP-bd"/>
</dbReference>
<dbReference type="InterPro" id="IPR011545">
    <property type="entry name" value="DEAD/DEAH_box_helicase_dom"/>
</dbReference>
<dbReference type="PANTHER" id="PTHR30580">
    <property type="entry name" value="PRIMOSOMAL PROTEIN N"/>
    <property type="match status" value="1"/>
</dbReference>
<dbReference type="GO" id="GO:0006302">
    <property type="term" value="P:double-strand break repair"/>
    <property type="evidence" value="ECO:0007669"/>
    <property type="project" value="TreeGrafter"/>
</dbReference>
<proteinExistence type="predicted"/>
<evidence type="ECO:0000256" key="1">
    <source>
        <dbReference type="ARBA" id="ARBA00022741"/>
    </source>
</evidence>
<evidence type="ECO:0000313" key="7">
    <source>
        <dbReference type="EMBL" id="TCZ76881.1"/>
    </source>
</evidence>
<keyword evidence="1" id="KW-0547">Nucleotide-binding</keyword>
<keyword evidence="7" id="KW-0378">Hydrolase</keyword>
<evidence type="ECO:0000256" key="2">
    <source>
        <dbReference type="ARBA" id="ARBA00022840"/>
    </source>
</evidence>
<dbReference type="InterPro" id="IPR027417">
    <property type="entry name" value="P-loop_NTPase"/>
</dbReference>
<dbReference type="GO" id="GO:0043138">
    <property type="term" value="F:3'-5' DNA helicase activity"/>
    <property type="evidence" value="ECO:0007669"/>
    <property type="project" value="TreeGrafter"/>
</dbReference>
<dbReference type="OrthoDB" id="2077914at2"/>
<feature type="region of interest" description="Disordered" evidence="4">
    <location>
        <begin position="433"/>
        <end position="461"/>
    </location>
</feature>
<dbReference type="GO" id="GO:0003677">
    <property type="term" value="F:DNA binding"/>
    <property type="evidence" value="ECO:0007669"/>
    <property type="project" value="UniProtKB-KW"/>
</dbReference>
<organism evidence="7 8">
    <name type="scientific">Paenibacillus albiflavus</name>
    <dbReference type="NCBI Taxonomy" id="2545760"/>
    <lineage>
        <taxon>Bacteria</taxon>
        <taxon>Bacillati</taxon>
        <taxon>Bacillota</taxon>
        <taxon>Bacilli</taxon>
        <taxon>Bacillales</taxon>
        <taxon>Paenibacillaceae</taxon>
        <taxon>Paenibacillus</taxon>
    </lineage>
</organism>
<dbReference type="Pfam" id="PF00271">
    <property type="entry name" value="Helicase_C"/>
    <property type="match status" value="1"/>
</dbReference>
<dbReference type="PANTHER" id="PTHR30580:SF1">
    <property type="entry name" value="COMF OPERON PROTEIN 1"/>
    <property type="match status" value="1"/>
</dbReference>
<dbReference type="GO" id="GO:0006310">
    <property type="term" value="P:DNA recombination"/>
    <property type="evidence" value="ECO:0007669"/>
    <property type="project" value="TreeGrafter"/>
</dbReference>
<evidence type="ECO:0000256" key="4">
    <source>
        <dbReference type="SAM" id="MobiDB-lite"/>
    </source>
</evidence>
<reference evidence="7 8" key="1">
    <citation type="submission" date="2019-03" db="EMBL/GenBank/DDBJ databases">
        <authorList>
            <person name="Kim M.K.M."/>
        </authorList>
    </citation>
    <scope>NUCLEOTIDE SEQUENCE [LARGE SCALE GENOMIC DNA]</scope>
    <source>
        <strain evidence="7 8">18JY21-1</strain>
    </source>
</reference>
<accession>A0A4R4EFA7</accession>
<dbReference type="SUPFAM" id="SSF52540">
    <property type="entry name" value="P-loop containing nucleoside triphosphate hydrolases"/>
    <property type="match status" value="1"/>
</dbReference>
<comment type="caution">
    <text evidence="7">The sequence shown here is derived from an EMBL/GenBank/DDBJ whole genome shotgun (WGS) entry which is preliminary data.</text>
</comment>
<dbReference type="Proteomes" id="UP000295418">
    <property type="component" value="Unassembled WGS sequence"/>
</dbReference>
<evidence type="ECO:0000313" key="8">
    <source>
        <dbReference type="Proteomes" id="UP000295418"/>
    </source>
</evidence>